<comment type="caution">
    <text evidence="2">The sequence shown here is derived from an EMBL/GenBank/DDBJ whole genome shotgun (WGS) entry which is preliminary data.</text>
</comment>
<dbReference type="InterPro" id="IPR029069">
    <property type="entry name" value="HotDog_dom_sf"/>
</dbReference>
<dbReference type="EMBL" id="JBELPZ010000008">
    <property type="protein sequence ID" value="MFL9844650.1"/>
    <property type="molecule type" value="Genomic_DNA"/>
</dbReference>
<organism evidence="2 3">
    <name type="scientific">Flavobacterium rhizosphaerae</name>
    <dbReference type="NCBI Taxonomy" id="3163298"/>
    <lineage>
        <taxon>Bacteria</taxon>
        <taxon>Pseudomonadati</taxon>
        <taxon>Bacteroidota</taxon>
        <taxon>Flavobacteriia</taxon>
        <taxon>Flavobacteriales</taxon>
        <taxon>Flavobacteriaceae</taxon>
        <taxon>Flavobacterium</taxon>
    </lineage>
</organism>
<dbReference type="InterPro" id="IPR054545">
    <property type="entry name" value="ApeI-like"/>
</dbReference>
<protein>
    <submittedName>
        <fullName evidence="2">3-hydroxyacyl-ACP dehydratase</fullName>
    </submittedName>
</protein>
<dbReference type="Gene3D" id="3.10.129.10">
    <property type="entry name" value="Hotdog Thioesterase"/>
    <property type="match status" value="1"/>
</dbReference>
<feature type="domain" description="ApeI dehydratase-like" evidence="1">
    <location>
        <begin position="16"/>
        <end position="91"/>
    </location>
</feature>
<gene>
    <name evidence="2" type="ORF">ABS766_09480</name>
</gene>
<keyword evidence="3" id="KW-1185">Reference proteome</keyword>
<evidence type="ECO:0000259" key="1">
    <source>
        <dbReference type="Pfam" id="PF22818"/>
    </source>
</evidence>
<dbReference type="RefSeq" id="WP_408084903.1">
    <property type="nucleotide sequence ID" value="NZ_JBELPZ010000008.1"/>
</dbReference>
<proteinExistence type="predicted"/>
<dbReference type="Proteomes" id="UP001629156">
    <property type="component" value="Unassembled WGS sequence"/>
</dbReference>
<accession>A0ABW8YZQ4</accession>
<reference evidence="2 3" key="1">
    <citation type="submission" date="2024-06" db="EMBL/GenBank/DDBJ databases">
        <authorList>
            <person name="Kaempfer P."/>
            <person name="Viver T."/>
        </authorList>
    </citation>
    <scope>NUCLEOTIDE SEQUENCE [LARGE SCALE GENOMIC DNA]</scope>
    <source>
        <strain evidence="2 3">ST-119</strain>
    </source>
</reference>
<name>A0ABW8YZQ4_9FLAO</name>
<dbReference type="Pfam" id="PF22818">
    <property type="entry name" value="ApeI-like"/>
    <property type="match status" value="1"/>
</dbReference>
<evidence type="ECO:0000313" key="3">
    <source>
        <dbReference type="Proteomes" id="UP001629156"/>
    </source>
</evidence>
<dbReference type="SUPFAM" id="SSF54637">
    <property type="entry name" value="Thioesterase/thiol ester dehydrase-isomerase"/>
    <property type="match status" value="1"/>
</dbReference>
<evidence type="ECO:0000313" key="2">
    <source>
        <dbReference type="EMBL" id="MFL9844650.1"/>
    </source>
</evidence>
<sequence length="123" mass="13597">MLLKDFYKLKSLDKTAEGKYTACITINAAHDVFKGHFPGNPVTPGVCMMQIIKELTQQVANTPLTMKSASNVKFMALINPEVTPELKLELEIAGLDGEEIKVKNTTCFNDTVALKLSCNYSRN</sequence>